<accession>M1PUQ4</accession>
<dbReference type="Gene3D" id="3.40.190.10">
    <property type="entry name" value="Periplasmic binding protein-like II"/>
    <property type="match status" value="2"/>
</dbReference>
<keyword evidence="1" id="KW-0732">Signal</keyword>
<dbReference type="Proteomes" id="UP000011721">
    <property type="component" value="Chromosome"/>
</dbReference>
<feature type="chain" id="PRO_5004016362" evidence="1">
    <location>
        <begin position="20"/>
        <end position="281"/>
    </location>
</feature>
<dbReference type="eggNOG" id="COG3221">
    <property type="taxonomic scope" value="Bacteria"/>
</dbReference>
<dbReference type="HOGENOM" id="CLU_989477_0_0_7"/>
<dbReference type="KEGG" id="dsf:UWK_03541"/>
<keyword evidence="3" id="KW-1185">Reference proteome</keyword>
<dbReference type="Pfam" id="PF12974">
    <property type="entry name" value="Phosphonate-bd"/>
    <property type="match status" value="1"/>
</dbReference>
<sequence length="281" mass="31580">MRILLIFFLLLSSLSPAIADESSLTFGIFPRRNAQVTYELFSPLTDYLSSELGRPVTLDISNNFEVFWQKLTAGKFDLIHCNQYHYLAARKNFNFELIGTNAEFGKTTIAGSIIVRKDSGFNSLKDLKGKTILFGGGPSAMQGYIVATYLLRQAGLASGDYKEKYAINPTNAILATYYQQVDAAGSADNNLQMDRVKNLIDVSQLRFLALSQQLPQLPWAVSRFLSPELRMQIHEILITMDQTDKGRAALHAASLDKIIPAHDRDFDPFREITRTIRGEQF</sequence>
<dbReference type="RefSeq" id="WP_015405738.1">
    <property type="nucleotide sequence ID" value="NC_020304.1"/>
</dbReference>
<proteinExistence type="predicted"/>
<name>M1PUQ4_DESSD</name>
<feature type="signal peptide" evidence="1">
    <location>
        <begin position="1"/>
        <end position="19"/>
    </location>
</feature>
<dbReference type="PANTHER" id="PTHR35841">
    <property type="entry name" value="PHOSPHONATES-BINDING PERIPLASMIC PROTEIN"/>
    <property type="match status" value="1"/>
</dbReference>
<dbReference type="EMBL" id="CP003985">
    <property type="protein sequence ID" value="AGF80056.1"/>
    <property type="molecule type" value="Genomic_DNA"/>
</dbReference>
<reference evidence="3" key="1">
    <citation type="journal article" date="2013" name="Stand. Genomic Sci.">
        <title>Complete genome sequence of Desulfocapsa sulfexigens, a marine deltaproteobacterium specialized in disproportionating inorganic sulfur compounds.</title>
        <authorList>
            <person name="Finster K.W."/>
            <person name="Kjeldsen K.U."/>
            <person name="Kube M."/>
            <person name="Reinhardt R."/>
            <person name="Mussmann M."/>
            <person name="Amann R."/>
            <person name="Schreiber L."/>
        </authorList>
    </citation>
    <scope>NUCLEOTIDE SEQUENCE [LARGE SCALE GENOMIC DNA]</scope>
    <source>
        <strain evidence="3">DSM 10523 / SB164P1</strain>
    </source>
</reference>
<gene>
    <name evidence="2" type="ordered locus">UWK_03541</name>
</gene>
<evidence type="ECO:0000313" key="2">
    <source>
        <dbReference type="EMBL" id="AGF80056.1"/>
    </source>
</evidence>
<dbReference type="AlphaFoldDB" id="M1PUQ4"/>
<dbReference type="SUPFAM" id="SSF53850">
    <property type="entry name" value="Periplasmic binding protein-like II"/>
    <property type="match status" value="1"/>
</dbReference>
<evidence type="ECO:0000313" key="3">
    <source>
        <dbReference type="Proteomes" id="UP000011721"/>
    </source>
</evidence>
<protein>
    <submittedName>
        <fullName evidence="2">ABC-type phosphate/phosphonate transport system, periplasmic component</fullName>
    </submittedName>
</protein>
<dbReference type="STRING" id="1167006.UWK_03541"/>
<evidence type="ECO:0000256" key="1">
    <source>
        <dbReference type="SAM" id="SignalP"/>
    </source>
</evidence>
<dbReference type="PANTHER" id="PTHR35841:SF1">
    <property type="entry name" value="PHOSPHONATES-BINDING PERIPLASMIC PROTEIN"/>
    <property type="match status" value="1"/>
</dbReference>
<organism evidence="2 3">
    <name type="scientific">Desulfocapsa sulfexigens (strain DSM 10523 / SB164P1)</name>
    <dbReference type="NCBI Taxonomy" id="1167006"/>
    <lineage>
        <taxon>Bacteria</taxon>
        <taxon>Pseudomonadati</taxon>
        <taxon>Thermodesulfobacteriota</taxon>
        <taxon>Desulfobulbia</taxon>
        <taxon>Desulfobulbales</taxon>
        <taxon>Desulfocapsaceae</taxon>
        <taxon>Desulfocapsa</taxon>
    </lineage>
</organism>